<dbReference type="PANTHER" id="PTHR43133">
    <property type="entry name" value="RNA POLYMERASE ECF-TYPE SIGMA FACTO"/>
    <property type="match status" value="1"/>
</dbReference>
<dbReference type="GO" id="GO:0003677">
    <property type="term" value="F:DNA binding"/>
    <property type="evidence" value="ECO:0007669"/>
    <property type="project" value="InterPro"/>
</dbReference>
<sequence length="171" mass="20228">MNRRRFEELLVSCITEHKESTYRLAYSYVHNKEDALDIVQEAIQKAFISLNTLHKPASMKSWYFRIVVTTALDFLRKRSRVQPVDDEVLLTLGLESEDHYHNLDLEQALEELPFKYKSVIVLRYFEDLKIEEIADILGENVNTIKTRLYQALKLLRVKLKDDSMEEVRQHA</sequence>
<dbReference type="InterPro" id="IPR007627">
    <property type="entry name" value="RNA_pol_sigma70_r2"/>
</dbReference>
<dbReference type="InterPro" id="IPR014284">
    <property type="entry name" value="RNA_pol_sigma-70_dom"/>
</dbReference>
<dbReference type="EMBL" id="FXAZ01000003">
    <property type="protein sequence ID" value="SMG43396.1"/>
    <property type="molecule type" value="Genomic_DNA"/>
</dbReference>
<dbReference type="AlphaFoldDB" id="A0A1X7KQE1"/>
<keyword evidence="2" id="KW-0805">Transcription regulation</keyword>
<dbReference type="OrthoDB" id="9782703at2"/>
<evidence type="ECO:0000256" key="2">
    <source>
        <dbReference type="ARBA" id="ARBA00023015"/>
    </source>
</evidence>
<dbReference type="InterPro" id="IPR039425">
    <property type="entry name" value="RNA_pol_sigma-70-like"/>
</dbReference>
<dbReference type="Gene3D" id="1.10.10.10">
    <property type="entry name" value="Winged helix-like DNA-binding domain superfamily/Winged helix DNA-binding domain"/>
    <property type="match status" value="1"/>
</dbReference>
<dbReference type="Proteomes" id="UP000193834">
    <property type="component" value="Unassembled WGS sequence"/>
</dbReference>
<dbReference type="Gene3D" id="1.10.1740.10">
    <property type="match status" value="1"/>
</dbReference>
<organism evidence="7 8">
    <name type="scientific">Paenibacillus aquistagni</name>
    <dbReference type="NCBI Taxonomy" id="1852522"/>
    <lineage>
        <taxon>Bacteria</taxon>
        <taxon>Bacillati</taxon>
        <taxon>Bacillota</taxon>
        <taxon>Bacilli</taxon>
        <taxon>Bacillales</taxon>
        <taxon>Paenibacillaceae</taxon>
        <taxon>Paenibacillus</taxon>
    </lineage>
</organism>
<name>A0A1X7KQE1_9BACL</name>
<dbReference type="NCBIfam" id="TIGR02937">
    <property type="entry name" value="sigma70-ECF"/>
    <property type="match status" value="1"/>
</dbReference>
<dbReference type="SUPFAM" id="SSF88659">
    <property type="entry name" value="Sigma3 and sigma4 domains of RNA polymerase sigma factors"/>
    <property type="match status" value="1"/>
</dbReference>
<dbReference type="Pfam" id="PF04542">
    <property type="entry name" value="Sigma70_r2"/>
    <property type="match status" value="1"/>
</dbReference>
<feature type="domain" description="RNA polymerase sigma-70 region 2" evidence="5">
    <location>
        <begin position="14"/>
        <end position="80"/>
    </location>
</feature>
<dbReference type="STRING" id="1852522.SAMN06295960_2564"/>
<evidence type="ECO:0000313" key="7">
    <source>
        <dbReference type="EMBL" id="SMG43396.1"/>
    </source>
</evidence>
<accession>A0A1X7KQE1</accession>
<dbReference type="GO" id="GO:0006352">
    <property type="term" value="P:DNA-templated transcription initiation"/>
    <property type="evidence" value="ECO:0007669"/>
    <property type="project" value="InterPro"/>
</dbReference>
<keyword evidence="3" id="KW-0731">Sigma factor</keyword>
<proteinExistence type="inferred from homology"/>
<dbReference type="InterPro" id="IPR013325">
    <property type="entry name" value="RNA_pol_sigma_r2"/>
</dbReference>
<protein>
    <submittedName>
        <fullName evidence="7">RNA polymerase, sigma subunit, SigV</fullName>
    </submittedName>
</protein>
<dbReference type="InterPro" id="IPR013249">
    <property type="entry name" value="RNA_pol_sigma70_r4_t2"/>
</dbReference>
<evidence type="ECO:0000259" key="6">
    <source>
        <dbReference type="Pfam" id="PF08281"/>
    </source>
</evidence>
<evidence type="ECO:0000256" key="4">
    <source>
        <dbReference type="ARBA" id="ARBA00023163"/>
    </source>
</evidence>
<feature type="domain" description="RNA polymerase sigma factor 70 region 4 type 2" evidence="6">
    <location>
        <begin position="104"/>
        <end position="155"/>
    </location>
</feature>
<evidence type="ECO:0000256" key="1">
    <source>
        <dbReference type="ARBA" id="ARBA00010641"/>
    </source>
</evidence>
<keyword evidence="4" id="KW-0804">Transcription</keyword>
<dbReference type="SUPFAM" id="SSF88946">
    <property type="entry name" value="Sigma2 domain of RNA polymerase sigma factors"/>
    <property type="match status" value="1"/>
</dbReference>
<reference evidence="7 8" key="1">
    <citation type="submission" date="2017-04" db="EMBL/GenBank/DDBJ databases">
        <authorList>
            <person name="Afonso C.L."/>
            <person name="Miller P.J."/>
            <person name="Scott M.A."/>
            <person name="Spackman E."/>
            <person name="Goraichik I."/>
            <person name="Dimitrov K.M."/>
            <person name="Suarez D.L."/>
            <person name="Swayne D.E."/>
        </authorList>
    </citation>
    <scope>NUCLEOTIDE SEQUENCE [LARGE SCALE GENOMIC DNA]</scope>
    <source>
        <strain evidence="7 8">11</strain>
    </source>
</reference>
<dbReference type="PANTHER" id="PTHR43133:SF60">
    <property type="entry name" value="RNA POLYMERASE SIGMA FACTOR SIGV"/>
    <property type="match status" value="1"/>
</dbReference>
<dbReference type="CDD" id="cd06171">
    <property type="entry name" value="Sigma70_r4"/>
    <property type="match status" value="1"/>
</dbReference>
<evidence type="ECO:0000256" key="3">
    <source>
        <dbReference type="ARBA" id="ARBA00023082"/>
    </source>
</evidence>
<dbReference type="Pfam" id="PF08281">
    <property type="entry name" value="Sigma70_r4_2"/>
    <property type="match status" value="1"/>
</dbReference>
<dbReference type="GO" id="GO:0016987">
    <property type="term" value="F:sigma factor activity"/>
    <property type="evidence" value="ECO:0007669"/>
    <property type="project" value="UniProtKB-KW"/>
</dbReference>
<dbReference type="InterPro" id="IPR013324">
    <property type="entry name" value="RNA_pol_sigma_r3/r4-like"/>
</dbReference>
<evidence type="ECO:0000313" key="8">
    <source>
        <dbReference type="Proteomes" id="UP000193834"/>
    </source>
</evidence>
<dbReference type="RefSeq" id="WP_085494748.1">
    <property type="nucleotide sequence ID" value="NZ_FXAZ01000003.1"/>
</dbReference>
<gene>
    <name evidence="7" type="ORF">SAMN06295960_2564</name>
</gene>
<comment type="similarity">
    <text evidence="1">Belongs to the sigma-70 factor family. ECF subfamily.</text>
</comment>
<evidence type="ECO:0000259" key="5">
    <source>
        <dbReference type="Pfam" id="PF04542"/>
    </source>
</evidence>
<dbReference type="InterPro" id="IPR036388">
    <property type="entry name" value="WH-like_DNA-bd_sf"/>
</dbReference>
<keyword evidence="8" id="KW-1185">Reference proteome</keyword>